<evidence type="ECO:0000313" key="4">
    <source>
        <dbReference type="EMBL" id="CAF1007439.1"/>
    </source>
</evidence>
<evidence type="ECO:0000259" key="3">
    <source>
        <dbReference type="PROSITE" id="PS51471"/>
    </source>
</evidence>
<dbReference type="PROSITE" id="PS51471">
    <property type="entry name" value="FE2OG_OXY"/>
    <property type="match status" value="1"/>
</dbReference>
<keyword evidence="6" id="KW-1185">Reference proteome</keyword>
<dbReference type="InterPro" id="IPR027443">
    <property type="entry name" value="IPNS-like_sf"/>
</dbReference>
<dbReference type="EMBL" id="CAJNOJ010000124">
    <property type="protein sequence ID" value="CAF1160279.1"/>
    <property type="molecule type" value="Genomic_DNA"/>
</dbReference>
<dbReference type="Proteomes" id="UP000663828">
    <property type="component" value="Unassembled WGS sequence"/>
</dbReference>
<dbReference type="Pfam" id="PF03171">
    <property type="entry name" value="2OG-FeII_Oxy"/>
    <property type="match status" value="1"/>
</dbReference>
<dbReference type="GO" id="GO:0046872">
    <property type="term" value="F:metal ion binding"/>
    <property type="evidence" value="ECO:0007669"/>
    <property type="project" value="UniProtKB-KW"/>
</dbReference>
<dbReference type="InterPro" id="IPR026992">
    <property type="entry name" value="DIOX_N"/>
</dbReference>
<dbReference type="InterPro" id="IPR005123">
    <property type="entry name" value="Oxoglu/Fe-dep_dioxygenase_dom"/>
</dbReference>
<evidence type="ECO:0000256" key="1">
    <source>
        <dbReference type="RuleBase" id="RU003682"/>
    </source>
</evidence>
<protein>
    <recommendedName>
        <fullName evidence="3">Fe2OG dioxygenase domain-containing protein</fullName>
    </recommendedName>
</protein>
<dbReference type="EMBL" id="CAJNOR010000788">
    <property type="protein sequence ID" value="CAF1007439.1"/>
    <property type="molecule type" value="Genomic_DNA"/>
</dbReference>
<dbReference type="SUPFAM" id="SSF51197">
    <property type="entry name" value="Clavaminate synthase-like"/>
    <property type="match status" value="1"/>
</dbReference>
<evidence type="ECO:0000313" key="5">
    <source>
        <dbReference type="EMBL" id="CAF1160279.1"/>
    </source>
</evidence>
<dbReference type="InterPro" id="IPR044861">
    <property type="entry name" value="IPNS-like_FE2OG_OXY"/>
</dbReference>
<feature type="chain" id="PRO_5035684215" description="Fe2OG dioxygenase domain-containing protein" evidence="2">
    <location>
        <begin position="24"/>
        <end position="344"/>
    </location>
</feature>
<dbReference type="PANTHER" id="PTHR47990">
    <property type="entry name" value="2-OXOGLUTARATE (2OG) AND FE(II)-DEPENDENT OXYGENASE SUPERFAMILY PROTEIN-RELATED"/>
    <property type="match status" value="1"/>
</dbReference>
<dbReference type="Proteomes" id="UP000663852">
    <property type="component" value="Unassembled WGS sequence"/>
</dbReference>
<dbReference type="InterPro" id="IPR050231">
    <property type="entry name" value="Iron_ascorbate_oxido_reductase"/>
</dbReference>
<accession>A0A814HAA8</accession>
<sequence length="344" mass="39801">MRGNFTMKSIIYLTLLFLLNAQAFNSNHQQDQCDNLCAIEINEIDMSKFLSGTDEEKKYIAVLFDRTFHEQGVIRLINNNITSELITKAKEFFALDLETKMKYNIDRQNITTSGYKPLGFETVANYKNEKQTASIDSTEAFFTFFKSQSKQLNFPADKLPEHFREIIPEYIFKSRQLIALVHRIVDMALGLDENTLDRNYTNDDALFSLRLTRYLPTEDEHGLAFGEHQDYLGFTLLQNDDVPGLEVNIDGRWFRVDSKPNTLILLGGELIQRWTNNYWISILHRVGAVKQLRFSALFFTGPDVNTVIETLPCEKCLRTSSKYTPVSVSEHLKQKQEATLQKHR</sequence>
<name>A0A814HAA8_ADIRI</name>
<keyword evidence="1" id="KW-0560">Oxidoreductase</keyword>
<dbReference type="OrthoDB" id="288590at2759"/>
<dbReference type="GO" id="GO:0016491">
    <property type="term" value="F:oxidoreductase activity"/>
    <property type="evidence" value="ECO:0007669"/>
    <property type="project" value="UniProtKB-KW"/>
</dbReference>
<reference evidence="4" key="1">
    <citation type="submission" date="2021-02" db="EMBL/GenBank/DDBJ databases">
        <authorList>
            <person name="Nowell W R."/>
        </authorList>
    </citation>
    <scope>NUCLEOTIDE SEQUENCE</scope>
</reference>
<comment type="caution">
    <text evidence="4">The sequence shown here is derived from an EMBL/GenBank/DDBJ whole genome shotgun (WGS) entry which is preliminary data.</text>
</comment>
<dbReference type="AlphaFoldDB" id="A0A814HAA8"/>
<organism evidence="4 6">
    <name type="scientific">Adineta ricciae</name>
    <name type="common">Rotifer</name>
    <dbReference type="NCBI Taxonomy" id="249248"/>
    <lineage>
        <taxon>Eukaryota</taxon>
        <taxon>Metazoa</taxon>
        <taxon>Spiralia</taxon>
        <taxon>Gnathifera</taxon>
        <taxon>Rotifera</taxon>
        <taxon>Eurotatoria</taxon>
        <taxon>Bdelloidea</taxon>
        <taxon>Adinetida</taxon>
        <taxon>Adinetidae</taxon>
        <taxon>Adineta</taxon>
    </lineage>
</organism>
<dbReference type="Pfam" id="PF14226">
    <property type="entry name" value="DIOX_N"/>
    <property type="match status" value="1"/>
</dbReference>
<keyword evidence="1" id="KW-0479">Metal-binding</keyword>
<dbReference type="Gene3D" id="2.60.120.330">
    <property type="entry name" value="B-lactam Antibiotic, Isopenicillin N Synthase, Chain"/>
    <property type="match status" value="1"/>
</dbReference>
<keyword evidence="2" id="KW-0732">Signal</keyword>
<proteinExistence type="inferred from homology"/>
<feature type="domain" description="Fe2OG dioxygenase" evidence="3">
    <location>
        <begin position="201"/>
        <end position="302"/>
    </location>
</feature>
<comment type="similarity">
    <text evidence="1">Belongs to the iron/ascorbate-dependent oxidoreductase family.</text>
</comment>
<evidence type="ECO:0000313" key="6">
    <source>
        <dbReference type="Proteomes" id="UP000663828"/>
    </source>
</evidence>
<evidence type="ECO:0000256" key="2">
    <source>
        <dbReference type="SAM" id="SignalP"/>
    </source>
</evidence>
<feature type="signal peptide" evidence="2">
    <location>
        <begin position="1"/>
        <end position="23"/>
    </location>
</feature>
<keyword evidence="1" id="KW-0408">Iron</keyword>
<gene>
    <name evidence="5" type="ORF">EDS130_LOCUS23107</name>
    <name evidence="4" type="ORF">XAT740_LOCUS13539</name>
</gene>